<protein>
    <submittedName>
        <fullName evidence="1">Uncharacterized protein</fullName>
    </submittedName>
</protein>
<dbReference type="PhylomeDB" id="A0A0G4GKT8"/>
<name>A0A0G4GKT8_9ALVE</name>
<evidence type="ECO:0000313" key="1">
    <source>
        <dbReference type="EMBL" id="CEM30638.1"/>
    </source>
</evidence>
<dbReference type="VEuPathDB" id="CryptoDB:Cvel_4841"/>
<proteinExistence type="predicted"/>
<gene>
    <name evidence="1" type="ORF">Cvel_4841</name>
</gene>
<reference evidence="1" key="1">
    <citation type="submission" date="2014-11" db="EMBL/GenBank/DDBJ databases">
        <authorList>
            <person name="Otto D Thomas"/>
            <person name="Naeem Raeece"/>
        </authorList>
    </citation>
    <scope>NUCLEOTIDE SEQUENCE</scope>
</reference>
<dbReference type="AlphaFoldDB" id="A0A0G4GKT8"/>
<organism evidence="1">
    <name type="scientific">Chromera velia CCMP2878</name>
    <dbReference type="NCBI Taxonomy" id="1169474"/>
    <lineage>
        <taxon>Eukaryota</taxon>
        <taxon>Sar</taxon>
        <taxon>Alveolata</taxon>
        <taxon>Colpodellida</taxon>
        <taxon>Chromeraceae</taxon>
        <taxon>Chromera</taxon>
    </lineage>
</organism>
<accession>A0A0G4GKT8</accession>
<dbReference type="EMBL" id="CDMZ01001314">
    <property type="protein sequence ID" value="CEM30638.1"/>
    <property type="molecule type" value="Genomic_DNA"/>
</dbReference>
<sequence length="224" mass="25739">MDDLEEERGGKKSVFPSLSAEQEWMYEKWRLDCLVKRDGSAAYHAIPTAKGKALWEVDQLKAAIKGTHDERVAVKAVMQMYYDGKILDQNNNTDPEAYKDKVWEAIKDKRQVVQHIQQKKVRRLWGNLGSVAGKAVWTTQPRRLFATAQRLMTLAGRYSMTLSSEEAACYVQDGLPQLLASTLHNGMKVDYNKYEELIKAIREEIDKHGEDSFVKWESEGERIE</sequence>